<organism evidence="1 2">
    <name type="scientific">Naumannella cuiyingiana</name>
    <dbReference type="NCBI Taxonomy" id="1347891"/>
    <lineage>
        <taxon>Bacteria</taxon>
        <taxon>Bacillati</taxon>
        <taxon>Actinomycetota</taxon>
        <taxon>Actinomycetes</taxon>
        <taxon>Propionibacteriales</taxon>
        <taxon>Propionibacteriaceae</taxon>
        <taxon>Naumannella</taxon>
    </lineage>
</organism>
<name>A0A7Z0IKR5_9ACTN</name>
<evidence type="ECO:0000313" key="2">
    <source>
        <dbReference type="Proteomes" id="UP000527616"/>
    </source>
</evidence>
<protein>
    <recommendedName>
        <fullName evidence="3">DUF559 domain-containing protein</fullName>
    </recommendedName>
</protein>
<keyword evidence="2" id="KW-1185">Reference proteome</keyword>
<sequence>MDRATRRRLAAELADDHDGVVHRRALLAAGVGRHELRTELRCGYWSAVGRNTISPDGSELRGRAPLWRAVWEAGPRAILDGAAALIGAGMRQFDASVIDVWVPPNARAHRGPGVRLHRRRIRGALDGAGVPRLARELAVLNAARWAVSDTQAALLVCLPVQQRLIHPEALLAAWLESGRRPMRLDLIITTVCAGAESLGELDFARLCVRAGLPAPSRQVPRAGPRGAVYLDCHFDEHNLVVEIDGAQHGWGLNPLQDQLRSNELVLQSDRVLRIPLLGLRLDPAPWLEQVRRALDLREAS</sequence>
<accession>A0A7Z0IKR5</accession>
<comment type="caution">
    <text evidence="1">The sequence shown here is derived from an EMBL/GenBank/DDBJ whole genome shotgun (WGS) entry which is preliminary data.</text>
</comment>
<evidence type="ECO:0008006" key="3">
    <source>
        <dbReference type="Google" id="ProtNLM"/>
    </source>
</evidence>
<dbReference type="EMBL" id="JACBZS010000001">
    <property type="protein sequence ID" value="NYI70894.1"/>
    <property type="molecule type" value="Genomic_DNA"/>
</dbReference>
<evidence type="ECO:0000313" key="1">
    <source>
        <dbReference type="EMBL" id="NYI70894.1"/>
    </source>
</evidence>
<proteinExistence type="predicted"/>
<reference evidence="1 2" key="1">
    <citation type="submission" date="2020-07" db="EMBL/GenBank/DDBJ databases">
        <title>Sequencing the genomes of 1000 actinobacteria strains.</title>
        <authorList>
            <person name="Klenk H.-P."/>
        </authorList>
    </citation>
    <scope>NUCLEOTIDE SEQUENCE [LARGE SCALE GENOMIC DNA]</scope>
    <source>
        <strain evidence="1 2">DSM 103164</strain>
    </source>
</reference>
<dbReference type="RefSeq" id="WP_179444793.1">
    <property type="nucleotide sequence ID" value="NZ_JACBZS010000001.1"/>
</dbReference>
<dbReference type="Proteomes" id="UP000527616">
    <property type="component" value="Unassembled WGS sequence"/>
</dbReference>
<gene>
    <name evidence="1" type="ORF">GGQ54_001454</name>
</gene>
<dbReference type="AlphaFoldDB" id="A0A7Z0IKR5"/>